<dbReference type="AlphaFoldDB" id="A0A4C1VAQ5"/>
<keyword evidence="2" id="KW-1185">Reference proteome</keyword>
<gene>
    <name evidence="1" type="ORF">EVAR_20760_1</name>
</gene>
<reference evidence="1 2" key="1">
    <citation type="journal article" date="2019" name="Commun. Biol.">
        <title>The bagworm genome reveals a unique fibroin gene that provides high tensile strength.</title>
        <authorList>
            <person name="Kono N."/>
            <person name="Nakamura H."/>
            <person name="Ohtoshi R."/>
            <person name="Tomita M."/>
            <person name="Numata K."/>
            <person name="Arakawa K."/>
        </authorList>
    </citation>
    <scope>NUCLEOTIDE SEQUENCE [LARGE SCALE GENOMIC DNA]</scope>
</reference>
<accession>A0A4C1VAQ5</accession>
<evidence type="ECO:0000313" key="2">
    <source>
        <dbReference type="Proteomes" id="UP000299102"/>
    </source>
</evidence>
<dbReference type="Proteomes" id="UP000299102">
    <property type="component" value="Unassembled WGS sequence"/>
</dbReference>
<proteinExistence type="predicted"/>
<protein>
    <submittedName>
        <fullName evidence="1">Uncharacterized protein</fullName>
    </submittedName>
</protein>
<evidence type="ECO:0000313" key="1">
    <source>
        <dbReference type="EMBL" id="GBP35387.1"/>
    </source>
</evidence>
<dbReference type="EMBL" id="BGZK01000302">
    <property type="protein sequence ID" value="GBP35387.1"/>
    <property type="molecule type" value="Genomic_DNA"/>
</dbReference>
<name>A0A4C1VAQ5_EUMVA</name>
<organism evidence="1 2">
    <name type="scientific">Eumeta variegata</name>
    <name type="common">Bagworm moth</name>
    <name type="synonym">Eumeta japonica</name>
    <dbReference type="NCBI Taxonomy" id="151549"/>
    <lineage>
        <taxon>Eukaryota</taxon>
        <taxon>Metazoa</taxon>
        <taxon>Ecdysozoa</taxon>
        <taxon>Arthropoda</taxon>
        <taxon>Hexapoda</taxon>
        <taxon>Insecta</taxon>
        <taxon>Pterygota</taxon>
        <taxon>Neoptera</taxon>
        <taxon>Endopterygota</taxon>
        <taxon>Lepidoptera</taxon>
        <taxon>Glossata</taxon>
        <taxon>Ditrysia</taxon>
        <taxon>Tineoidea</taxon>
        <taxon>Psychidae</taxon>
        <taxon>Oiketicinae</taxon>
        <taxon>Eumeta</taxon>
    </lineage>
</organism>
<comment type="caution">
    <text evidence="1">The sequence shown here is derived from an EMBL/GenBank/DDBJ whole genome shotgun (WGS) entry which is preliminary data.</text>
</comment>
<sequence length="160" mass="17939">MLAYRSAERLLSVAARRGARRRGRRRFDGCADNSRIAELRPKKKKVTWGVERNRATYTRHEGRGQDSRECAGCRKCVTPPVTAGSATNRLLTRVITQIYRRGQIFTAPVYCAIARISSSSVPSDTATSNAVKVQNVAAHTARSNRYVRFVCTLLQRLILN</sequence>